<dbReference type="Proteomes" id="UP000321947">
    <property type="component" value="Unassembled WGS sequence"/>
</dbReference>
<dbReference type="PANTHER" id="PTHR46250">
    <property type="entry name" value="MYB/SANT-LIKE DNA-BINDING DOMAIN PROTEIN-RELATED"/>
    <property type="match status" value="1"/>
</dbReference>
<dbReference type="EMBL" id="SSTE01008633">
    <property type="protein sequence ID" value="KAA0055070.1"/>
    <property type="molecule type" value="Genomic_DNA"/>
</dbReference>
<comment type="caution">
    <text evidence="3">The sequence shown here is derived from an EMBL/GenBank/DDBJ whole genome shotgun (WGS) entry which is preliminary data.</text>
</comment>
<feature type="region of interest" description="Disordered" evidence="1">
    <location>
        <begin position="112"/>
        <end position="139"/>
    </location>
</feature>
<name>A0A5D3DLC6_CUCMM</name>
<feature type="compositionally biased region" description="Low complexity" evidence="1">
    <location>
        <begin position="118"/>
        <end position="132"/>
    </location>
</feature>
<dbReference type="PANTHER" id="PTHR46250:SF18">
    <property type="entry name" value="MYB_SANT-LIKE DOMAIN-CONTAINING PROTEIN"/>
    <property type="match status" value="1"/>
</dbReference>
<gene>
    <name evidence="3" type="ORF">E5676_scaffold205G002060</name>
    <name evidence="2" type="ORF">E6C27_scaffold43052G002450</name>
</gene>
<reference evidence="4 5" key="1">
    <citation type="submission" date="2019-08" db="EMBL/GenBank/DDBJ databases">
        <title>Draft genome sequences of two oriental melons (Cucumis melo L. var makuwa).</title>
        <authorList>
            <person name="Kwon S.-Y."/>
        </authorList>
    </citation>
    <scope>NUCLEOTIDE SEQUENCE [LARGE SCALE GENOMIC DNA]</scope>
    <source>
        <strain evidence="5">cv. Chang Bougi</strain>
        <strain evidence="4">cv. SW 3</strain>
        <tissue evidence="3">Leaf</tissue>
    </source>
</reference>
<dbReference type="OrthoDB" id="1301570at2759"/>
<dbReference type="EMBL" id="SSTD01003946">
    <property type="protein sequence ID" value="TYK24415.1"/>
    <property type="molecule type" value="Genomic_DNA"/>
</dbReference>
<dbReference type="STRING" id="1194695.A0A5D3DLC6"/>
<protein>
    <submittedName>
        <fullName evidence="3">Retrotransposon protein</fullName>
    </submittedName>
</protein>
<evidence type="ECO:0000313" key="5">
    <source>
        <dbReference type="Proteomes" id="UP000321947"/>
    </source>
</evidence>
<evidence type="ECO:0000313" key="2">
    <source>
        <dbReference type="EMBL" id="KAA0055070.1"/>
    </source>
</evidence>
<evidence type="ECO:0000313" key="4">
    <source>
        <dbReference type="Proteomes" id="UP000321393"/>
    </source>
</evidence>
<sequence length="206" mass="23237">MLKKTFQAIVEMRGPVGSGFDWNDVIKCIITERDVFDHWVRTHPTAKGFLNKPFPHYDTLSYVFGKYRATGAHSETFADIVSNVSVDNNSALAEDGIDMEFPAMCSPRMNMSPEDMIGGRSSRSSDGRTGSSEQKRKRSMQQFETFDLICELQVIELMEIIPNLTMAEKSKCIMIMNQKVSLMRSFIKMSDSMMAAYCKVLLGGDL</sequence>
<accession>A0A5D3DLC6</accession>
<dbReference type="Proteomes" id="UP000321393">
    <property type="component" value="Unassembled WGS sequence"/>
</dbReference>
<evidence type="ECO:0000313" key="3">
    <source>
        <dbReference type="EMBL" id="TYK24415.1"/>
    </source>
</evidence>
<dbReference type="AlphaFoldDB" id="A0A5D3DLC6"/>
<organism evidence="3 5">
    <name type="scientific">Cucumis melo var. makuwa</name>
    <name type="common">Oriental melon</name>
    <dbReference type="NCBI Taxonomy" id="1194695"/>
    <lineage>
        <taxon>Eukaryota</taxon>
        <taxon>Viridiplantae</taxon>
        <taxon>Streptophyta</taxon>
        <taxon>Embryophyta</taxon>
        <taxon>Tracheophyta</taxon>
        <taxon>Spermatophyta</taxon>
        <taxon>Magnoliopsida</taxon>
        <taxon>eudicotyledons</taxon>
        <taxon>Gunneridae</taxon>
        <taxon>Pentapetalae</taxon>
        <taxon>rosids</taxon>
        <taxon>fabids</taxon>
        <taxon>Cucurbitales</taxon>
        <taxon>Cucurbitaceae</taxon>
        <taxon>Benincaseae</taxon>
        <taxon>Cucumis</taxon>
    </lineage>
</organism>
<proteinExistence type="predicted"/>
<evidence type="ECO:0000256" key="1">
    <source>
        <dbReference type="SAM" id="MobiDB-lite"/>
    </source>
</evidence>